<evidence type="ECO:0000313" key="1">
    <source>
        <dbReference type="EMBL" id="KAJ9124773.1"/>
    </source>
</evidence>
<dbReference type="Proteomes" id="UP001234202">
    <property type="component" value="Unassembled WGS sequence"/>
</dbReference>
<evidence type="ECO:0000313" key="2">
    <source>
        <dbReference type="Proteomes" id="UP001234202"/>
    </source>
</evidence>
<comment type="caution">
    <text evidence="1">The sequence shown here is derived from an EMBL/GenBank/DDBJ whole genome shotgun (WGS) entry which is preliminary data.</text>
</comment>
<dbReference type="EMBL" id="JASBWV010000009">
    <property type="protein sequence ID" value="KAJ9124773.1"/>
    <property type="molecule type" value="Genomic_DNA"/>
</dbReference>
<sequence>MEDELSIRSAQQQELESMRSIFLDDWKDLPAVRTAWGTKGEAGWWTVNLKRHEDQVQVTLKGKLPKGYPRDPPTLTLIDPVLISNDQLHNLTKLVQEKARQKKGEQMLFEITSFIEDWIQDNHLPLPVSNSVPTLMEQKTHRDIAKRQAEEEEERRRLAQETALAEQQSQELAAKLREEEVRRETEMRQYEAEEKTRREKGAQIKRNLPAGALLERRIAFPGRNIIVGESGIPCNTWKPYGAGRKEGMWMLYDAEAAAMEATNSFENNHASTSTKRKIPICSLQVVDFASSYYLSPPGKKKLEALFLELENLVTVRHPNIVSIYAVKVRDNLSVRCRPLPLISLEICINTDQIILRTDGPQPVVKLAGAVYQRQLVDMDRSNPFAGAYMEEREPDSWLAPEEVEKPYIFNAERDLWHGEGGYGQVVKARHKLEKRFYAIKKVRLRPEDNVEKVLREVQSLSNINHVRIVRYIQCWLEETDDRVESSEDDDDDESGSYSRTSDNSTDTPANRDEMSDIYAPPNLDSLSVSNRSFPLVRFCENSDDDSDEETNSSEDESGVKAGIPIISRTPATPAPSQHKKRTLYIQMEFVEKETLREAISEGLSEAECWTLFRQILDALDYLASIKIVHRDLKPSNILLDAEGNIKICDFGLSTTETDPLLVSTEAMGMSVDGTDMTSGIGTSLYIAPEVLLSRTYGNKADMYSLGLTSSSSIKIIFFEMCHAMGTGMERVQTLRDLRLPSIKFPESWNAMEKPNQTQIIRKLLTHEVSARPEAKEVLDSPLLPEGREDSYYTEAIRKVAHPSSVHYPRLIDKLFHAEFDLNDTESKAADLTYDAGSTGSNDLIAWLRVVKGKLVELFRRHGAIELNTPLLIPVTPLLLGDQSKAARFLDAKGKLVQLPNDGLLAFARHASHIGLERMKRYQFGCRYSDVAVTGGQPKSTGEANFDIITPFRNMASEAELLGIVDKIITEFRELSLQRFQLHISHHTLLEVMLDGVPAQARNDVKAILEDIGAPFSAQAVKQKISDKVRISKQTLDDIEACLVVCDNLSMRIMRIESNIVQKLLRDPKVPDKSFGLWSPSRCDIYVATFDRERRDRDLVRAQLNLRLELVGELWRAGLNADLQYDDDRGLDLVTKDCSDQNVLFIVIPRLNRPTVKVKPVLKGTGTEEEINRSDLCNWLISALAEQRRIDRALALGDTGHTHILNEKSVVAASIADNTTDSEIIILTREDERRGRRQHNKAIYYDKVQDFIDSARISGLPVIGLEITASLLAQISLHPESINDDEIWRNISHGFGSERSYMDSLRTTLAKLKTQRQPPPFAYLFSLKEHKSFMVQIAAK</sequence>
<accession>A0ACC2XMC8</accession>
<gene>
    <name evidence="1" type="ORF">QFC24_003141</name>
</gene>
<name>A0ACC2XMC8_9TREE</name>
<protein>
    <submittedName>
        <fullName evidence="1">Uncharacterized protein</fullName>
    </submittedName>
</protein>
<keyword evidence="2" id="KW-1185">Reference proteome</keyword>
<organism evidence="1 2">
    <name type="scientific">Naganishia onofrii</name>
    <dbReference type="NCBI Taxonomy" id="1851511"/>
    <lineage>
        <taxon>Eukaryota</taxon>
        <taxon>Fungi</taxon>
        <taxon>Dikarya</taxon>
        <taxon>Basidiomycota</taxon>
        <taxon>Agaricomycotina</taxon>
        <taxon>Tremellomycetes</taxon>
        <taxon>Filobasidiales</taxon>
        <taxon>Filobasidiaceae</taxon>
        <taxon>Naganishia</taxon>
    </lineage>
</organism>
<reference evidence="1" key="1">
    <citation type="submission" date="2023-04" db="EMBL/GenBank/DDBJ databases">
        <title>Draft Genome sequencing of Naganishia species isolated from polar environments using Oxford Nanopore Technology.</title>
        <authorList>
            <person name="Leo P."/>
            <person name="Venkateswaran K."/>
        </authorList>
    </citation>
    <scope>NUCLEOTIDE SEQUENCE</scope>
    <source>
        <strain evidence="1">DBVPG 5303</strain>
    </source>
</reference>
<proteinExistence type="predicted"/>